<proteinExistence type="inferred from homology"/>
<dbReference type="Proteomes" id="UP000031258">
    <property type="component" value="Unassembled WGS sequence"/>
</dbReference>
<evidence type="ECO:0000259" key="5">
    <source>
        <dbReference type="Pfam" id="PF03135"/>
    </source>
</evidence>
<dbReference type="PANTHER" id="PTHR30121">
    <property type="entry name" value="UNCHARACTERIZED PROTEIN YJGR-RELATED"/>
    <property type="match status" value="1"/>
</dbReference>
<dbReference type="Gene3D" id="3.40.50.300">
    <property type="entry name" value="P-loop containing nucleotide triphosphate hydrolases"/>
    <property type="match status" value="2"/>
</dbReference>
<comment type="similarity">
    <text evidence="1">Belongs to the TrbE/VirB4 family.</text>
</comment>
<keyword evidence="2" id="KW-0547">Nucleotide-binding</keyword>
<feature type="domain" description="Helicase HerA central" evidence="4">
    <location>
        <begin position="448"/>
        <end position="492"/>
    </location>
</feature>
<evidence type="ECO:0000259" key="6">
    <source>
        <dbReference type="Pfam" id="PF19044"/>
    </source>
</evidence>
<sequence>MYLKEWKRQPTGFSDLLNFAVLVDDGIMQGKDGSLSSSRYFKGQDMDSNTNEELEGISARLNAALQKFGSGWMMQIDCIRKKANSYPDTKDMAFPDRTTALIDYERELQFTSYSNNYENLYALTLTYTPPLKAEGKILDILYSNDNFESEATGDKNLNYFKKVTKEFELSLSSILEIKQMRGINYKDEYQKTHTRDQLLEFLAYTVTGKFQKINLPSIPMYLDAIIGNQDFIGGNFPKIGDKYIKCISIEGFPAESYPGILDNLNYLAVEYRFSSRFIFFDNVEAKSIINRHRRKWKQKILGFKDQLFNTRSGAVNFDAINMASDAEVAISEVESGLVKYGDYTNTIILMHEGQSLLNESVEKIIKTIENLGFVARIESVNAVEAYLGSIPGHGYLNVRKSFVNTLNLSDLLPITSVWSGLEYNPNRLYPANSPVLFYSTTAGCTPFRVSLHVEDVGHTLILGATGSGKSTLLSFIIAQHFRYKNAKVFCFDKGYSSFVLAKACGGEHYDIAGDESDLAFYPLAEIDQATERFWAQDWLESLVELQGVKITPQLRQSIHIALDLLANTKSRTITDFINTIQSLEIREALTTYSLAGSMGRLLDANNEGLNKERFQVFEMEHLMALGEKNVAPVLTYLFHKVEKNLDGSPTLIVLDESWMFISHPLFRDRIKEWLKVMRKNNVAVIFATQSLSDIANSVIKDVIYESCPIKILLPNPEAGNEISKTEYEKIGLNSREIDIIKTAIPKRHYYYTSPYGKRLFELGLGGVAKAFVASSGKEDVKKAKLLIKQYGNEWPVQWLREHRLDDWAQGWLTLMNK</sequence>
<dbReference type="OrthoDB" id="9816422at2"/>
<dbReference type="NCBIfam" id="NF010404">
    <property type="entry name" value="PRK13830.1"/>
    <property type="match status" value="1"/>
</dbReference>
<organism evidence="7 8">
    <name type="scientific">Candidatus Jidaibacter acanthamoebae</name>
    <dbReference type="NCBI Taxonomy" id="86105"/>
    <lineage>
        <taxon>Bacteria</taxon>
        <taxon>Pseudomonadati</taxon>
        <taxon>Pseudomonadota</taxon>
        <taxon>Alphaproteobacteria</taxon>
        <taxon>Rickettsiales</taxon>
        <taxon>Candidatus Midichloriaceae</taxon>
        <taxon>Candidatus Jidaibacter</taxon>
    </lineage>
</organism>
<dbReference type="CDD" id="cd01127">
    <property type="entry name" value="TrwB_TraG_TraD_VirD4"/>
    <property type="match status" value="1"/>
</dbReference>
<evidence type="ECO:0000256" key="1">
    <source>
        <dbReference type="ARBA" id="ARBA00006512"/>
    </source>
</evidence>
<name>A0A0C1QZ16_9RICK</name>
<dbReference type="GO" id="GO:0005524">
    <property type="term" value="F:ATP binding"/>
    <property type="evidence" value="ECO:0007669"/>
    <property type="project" value="UniProtKB-KW"/>
</dbReference>
<keyword evidence="8" id="KW-1185">Reference proteome</keyword>
<dbReference type="STRING" id="86105.NF27_DT00240"/>
<gene>
    <name evidence="7" type="primary">trbE_2</name>
    <name evidence="7" type="ORF">NF27_DT00240</name>
</gene>
<dbReference type="InterPro" id="IPR043964">
    <property type="entry name" value="P-loop_TraG"/>
</dbReference>
<evidence type="ECO:0000256" key="2">
    <source>
        <dbReference type="ARBA" id="ARBA00022741"/>
    </source>
</evidence>
<feature type="domain" description="TraG P-loop" evidence="6">
    <location>
        <begin position="588"/>
        <end position="740"/>
    </location>
</feature>
<dbReference type="InterPro" id="IPR002789">
    <property type="entry name" value="HerA_central"/>
</dbReference>
<evidence type="ECO:0000313" key="8">
    <source>
        <dbReference type="Proteomes" id="UP000031258"/>
    </source>
</evidence>
<evidence type="ECO:0000259" key="4">
    <source>
        <dbReference type="Pfam" id="PF01935"/>
    </source>
</evidence>
<reference evidence="7 8" key="1">
    <citation type="submission" date="2014-11" db="EMBL/GenBank/DDBJ databases">
        <title>A Rickettsiales Symbiont of Amoebae With Ancient Features.</title>
        <authorList>
            <person name="Schulz F."/>
            <person name="Martijn J."/>
            <person name="Wascher F."/>
            <person name="Kostanjsek R."/>
            <person name="Ettema T.J."/>
            <person name="Horn M."/>
        </authorList>
    </citation>
    <scope>NUCLEOTIDE SEQUENCE [LARGE SCALE GENOMIC DNA]</scope>
    <source>
        <strain evidence="7 8">UWC36</strain>
    </source>
</reference>
<accession>A0A0C1QZ16</accession>
<dbReference type="EMBL" id="JSWE01000096">
    <property type="protein sequence ID" value="KIE05250.1"/>
    <property type="molecule type" value="Genomic_DNA"/>
</dbReference>
<keyword evidence="3" id="KW-0067">ATP-binding</keyword>
<dbReference type="Pfam" id="PF19044">
    <property type="entry name" value="P-loop_TraG"/>
    <property type="match status" value="1"/>
</dbReference>
<comment type="caution">
    <text evidence="7">The sequence shown here is derived from an EMBL/GenBank/DDBJ whole genome shotgun (WGS) entry which is preliminary data.</text>
</comment>
<dbReference type="Pfam" id="PF03135">
    <property type="entry name" value="CagE_TrbE_VirB"/>
    <property type="match status" value="1"/>
</dbReference>
<evidence type="ECO:0000313" key="7">
    <source>
        <dbReference type="EMBL" id="KIE05250.1"/>
    </source>
</evidence>
<dbReference type="InterPro" id="IPR018145">
    <property type="entry name" value="CagE_TrbE_VirB_cntrl_dom"/>
</dbReference>
<dbReference type="Pfam" id="PF01935">
    <property type="entry name" value="DUF87"/>
    <property type="match status" value="1"/>
</dbReference>
<dbReference type="AlphaFoldDB" id="A0A0C1QZ16"/>
<dbReference type="InterPro" id="IPR027417">
    <property type="entry name" value="P-loop_NTPase"/>
</dbReference>
<dbReference type="PANTHER" id="PTHR30121:SF12">
    <property type="entry name" value="TYPE IV SECRETION SYSTEM PROTEIN CAGE"/>
    <property type="match status" value="1"/>
</dbReference>
<dbReference type="SUPFAM" id="SSF52540">
    <property type="entry name" value="P-loop containing nucleoside triphosphate hydrolases"/>
    <property type="match status" value="1"/>
</dbReference>
<dbReference type="RefSeq" id="WP_039456266.1">
    <property type="nucleotide sequence ID" value="NZ_JSWE01000096.1"/>
</dbReference>
<evidence type="ECO:0000256" key="3">
    <source>
        <dbReference type="ARBA" id="ARBA00022840"/>
    </source>
</evidence>
<protein>
    <submittedName>
        <fullName evidence="7">Conjugal transfer protein TrbE</fullName>
    </submittedName>
</protein>
<dbReference type="InterPro" id="IPR051162">
    <property type="entry name" value="T4SS_component"/>
</dbReference>
<feature type="domain" description="CagE TrbE VirB component of type IV transporter system central" evidence="5">
    <location>
        <begin position="194"/>
        <end position="399"/>
    </location>
</feature>
<dbReference type="PATRIC" id="fig|86105.3.peg.823"/>